<keyword evidence="4" id="KW-0804">Transcription</keyword>
<keyword evidence="7" id="KW-1185">Reference proteome</keyword>
<dbReference type="InterPro" id="IPR009057">
    <property type="entry name" value="Homeodomain-like_sf"/>
</dbReference>
<dbReference type="Pfam" id="PF02954">
    <property type="entry name" value="HTH_8"/>
    <property type="match status" value="1"/>
</dbReference>
<dbReference type="Gene3D" id="1.10.10.60">
    <property type="entry name" value="Homeodomain-like"/>
    <property type="match status" value="1"/>
</dbReference>
<dbReference type="EMBL" id="BAABJR010000023">
    <property type="protein sequence ID" value="GAA5215823.1"/>
    <property type="molecule type" value="Genomic_DNA"/>
</dbReference>
<feature type="domain" description="Sigma-54 factor interaction" evidence="5">
    <location>
        <begin position="303"/>
        <end position="497"/>
    </location>
</feature>
<dbReference type="InterPro" id="IPR029016">
    <property type="entry name" value="GAF-like_dom_sf"/>
</dbReference>
<evidence type="ECO:0000256" key="2">
    <source>
        <dbReference type="ARBA" id="ARBA00022840"/>
    </source>
</evidence>
<dbReference type="PANTHER" id="PTHR32071:SF99">
    <property type="entry name" value="TRANSCRIPTIONAL REGULATORY PROTEIN"/>
    <property type="match status" value="1"/>
</dbReference>
<dbReference type="PRINTS" id="PR01590">
    <property type="entry name" value="HTHFIS"/>
</dbReference>
<dbReference type="InterPro" id="IPR027417">
    <property type="entry name" value="P-loop_NTPase"/>
</dbReference>
<keyword evidence="1" id="KW-0547">Nucleotide-binding</keyword>
<dbReference type="SUPFAM" id="SSF52540">
    <property type="entry name" value="P-loop containing nucleoside triphosphate hydrolases"/>
    <property type="match status" value="1"/>
</dbReference>
<evidence type="ECO:0000313" key="7">
    <source>
        <dbReference type="Proteomes" id="UP001499878"/>
    </source>
</evidence>
<dbReference type="RefSeq" id="WP_345636906.1">
    <property type="nucleotide sequence ID" value="NZ_BAABJR010000023.1"/>
</dbReference>
<dbReference type="Gene3D" id="1.10.8.60">
    <property type="match status" value="1"/>
</dbReference>
<protein>
    <submittedName>
        <fullName evidence="6">Helix-turn-helix domain-containing protein</fullName>
    </submittedName>
</protein>
<keyword evidence="2" id="KW-0067">ATP-binding</keyword>
<dbReference type="Gene3D" id="3.30.450.40">
    <property type="match status" value="1"/>
</dbReference>
<dbReference type="Pfam" id="PF25601">
    <property type="entry name" value="AAA_lid_14"/>
    <property type="match status" value="1"/>
</dbReference>
<proteinExistence type="predicted"/>
<name>A0ABP9TF13_9ACTN</name>
<organism evidence="6 7">
    <name type="scientific">Streptomyces thinghirensis</name>
    <dbReference type="NCBI Taxonomy" id="551547"/>
    <lineage>
        <taxon>Bacteria</taxon>
        <taxon>Bacillati</taxon>
        <taxon>Actinomycetota</taxon>
        <taxon>Actinomycetes</taxon>
        <taxon>Kitasatosporales</taxon>
        <taxon>Streptomycetaceae</taxon>
        <taxon>Streptomyces</taxon>
    </lineage>
</organism>
<accession>A0ABP9TF13</accession>
<dbReference type="PANTHER" id="PTHR32071">
    <property type="entry name" value="TRANSCRIPTIONAL REGULATORY PROTEIN"/>
    <property type="match status" value="1"/>
</dbReference>
<evidence type="ECO:0000259" key="5">
    <source>
        <dbReference type="PROSITE" id="PS50045"/>
    </source>
</evidence>
<evidence type="ECO:0000256" key="3">
    <source>
        <dbReference type="ARBA" id="ARBA00023015"/>
    </source>
</evidence>
<comment type="caution">
    <text evidence="6">The sequence shown here is derived from an EMBL/GenBank/DDBJ whole genome shotgun (WGS) entry which is preliminary data.</text>
</comment>
<reference evidence="7" key="1">
    <citation type="journal article" date="2019" name="Int. J. Syst. Evol. Microbiol.">
        <title>The Global Catalogue of Microorganisms (GCM) 10K type strain sequencing project: providing services to taxonomists for standard genome sequencing and annotation.</title>
        <authorList>
            <consortium name="The Broad Institute Genomics Platform"/>
            <consortium name="The Broad Institute Genome Sequencing Center for Infectious Disease"/>
            <person name="Wu L."/>
            <person name="Ma J."/>
        </authorList>
    </citation>
    <scope>NUCLEOTIDE SEQUENCE [LARGE SCALE GENOMIC DNA]</scope>
    <source>
        <strain evidence="7">JCM 18306</strain>
    </source>
</reference>
<dbReference type="Gene3D" id="3.40.50.300">
    <property type="entry name" value="P-loop containing nucleotide triphosphate hydrolases"/>
    <property type="match status" value="1"/>
</dbReference>
<evidence type="ECO:0000313" key="6">
    <source>
        <dbReference type="EMBL" id="GAA5215823.1"/>
    </source>
</evidence>
<dbReference type="InterPro" id="IPR002197">
    <property type="entry name" value="HTH_Fis"/>
</dbReference>
<keyword evidence="3" id="KW-0805">Transcription regulation</keyword>
<sequence>MVGQLEIARARDMFLQDGIESPLVRPATLRAWKRSRAAGAAHLGAPSLASFEEIERDSAVLRAAEPVVSAIMRRLDTADYAVMVTDRDARVLGRWMSGPAMEALMDEMSVVPGALFGESDIGSTGLGTVLEDRSTTVVDGTEHYNTRFDRVVAVGTPIVHPGTGCIEGALDLVCPTGAPPEIMVALIERAARDAGEQLLSGYAAHDRALLDAFLRSERRGPRRPVAAVNARMIMANHLAEPLLGSDPAWVLWERVQTALSSPRSSLRLTDAHGEALEVDVRPVDPSDRTAGALLQLSAAPPTAPAAHSRARDRNAAAKLAASVAEDLPGRSESWRTTLVLASRAVLAHGHVLLHGPVGTGKSALAEALRSAVVLADAGGQSRAADSHVIDDLHTWSPARLTDLRRELNADGAPLTIATATSHHAHGLSDELLAMFDHVIELPDLSRRPEDIADIAAAVTAKVAPHTVLAPDALSDLVRRSWPGNVAQLTRTLRAAVERAPANRLRATDLPPATEVPRSRRRLTYLESAEREAIAAVLVAVHGNRSKAAEMLGVSRATLYRKLEALSLD</sequence>
<gene>
    <name evidence="6" type="ORF">GCM10023323_66390</name>
</gene>
<evidence type="ECO:0000256" key="4">
    <source>
        <dbReference type="ARBA" id="ARBA00023163"/>
    </source>
</evidence>
<dbReference type="SUPFAM" id="SSF46689">
    <property type="entry name" value="Homeodomain-like"/>
    <property type="match status" value="1"/>
</dbReference>
<dbReference type="InterPro" id="IPR058031">
    <property type="entry name" value="AAA_lid_NorR"/>
</dbReference>
<dbReference type="PROSITE" id="PS50045">
    <property type="entry name" value="SIGMA54_INTERACT_4"/>
    <property type="match status" value="1"/>
</dbReference>
<evidence type="ECO:0000256" key="1">
    <source>
        <dbReference type="ARBA" id="ARBA00022741"/>
    </source>
</evidence>
<dbReference type="Proteomes" id="UP001499878">
    <property type="component" value="Unassembled WGS sequence"/>
</dbReference>
<dbReference type="InterPro" id="IPR002078">
    <property type="entry name" value="Sigma_54_int"/>
</dbReference>